<protein>
    <submittedName>
        <fullName evidence="1">Uncharacterized protein</fullName>
    </submittedName>
</protein>
<dbReference type="AlphaFoldDB" id="A0A199UTP6"/>
<sequence length="60" mass="6525">MPSPWCLRPVRRNAEVIMGLSAGIGEVGRGARDGSEYGGGGHQNTSSFMLRLSEFESWKV</sequence>
<evidence type="ECO:0000313" key="2">
    <source>
        <dbReference type="Proteomes" id="UP000092600"/>
    </source>
</evidence>
<accession>A0A199UTP6</accession>
<organism evidence="1 2">
    <name type="scientific">Ananas comosus</name>
    <name type="common">Pineapple</name>
    <name type="synonym">Ananas ananas</name>
    <dbReference type="NCBI Taxonomy" id="4615"/>
    <lineage>
        <taxon>Eukaryota</taxon>
        <taxon>Viridiplantae</taxon>
        <taxon>Streptophyta</taxon>
        <taxon>Embryophyta</taxon>
        <taxon>Tracheophyta</taxon>
        <taxon>Spermatophyta</taxon>
        <taxon>Magnoliopsida</taxon>
        <taxon>Liliopsida</taxon>
        <taxon>Poales</taxon>
        <taxon>Bromeliaceae</taxon>
        <taxon>Bromelioideae</taxon>
        <taxon>Ananas</taxon>
    </lineage>
</organism>
<reference evidence="1 2" key="1">
    <citation type="journal article" date="2016" name="DNA Res.">
        <title>The draft genome of MD-2 pineapple using hybrid error correction of long reads.</title>
        <authorList>
            <person name="Redwan R.M."/>
            <person name="Saidin A."/>
            <person name="Kumar S.V."/>
        </authorList>
    </citation>
    <scope>NUCLEOTIDE SEQUENCE [LARGE SCALE GENOMIC DNA]</scope>
    <source>
        <strain evidence="2">cv. MD2</strain>
        <tissue evidence="1">Leaf</tissue>
    </source>
</reference>
<evidence type="ECO:0000313" key="1">
    <source>
        <dbReference type="EMBL" id="OAY68177.1"/>
    </source>
</evidence>
<name>A0A199UTP6_ANACO</name>
<gene>
    <name evidence="1" type="ORF">ACMD2_27157</name>
</gene>
<dbReference type="EMBL" id="LSRQ01005069">
    <property type="protein sequence ID" value="OAY68177.1"/>
    <property type="molecule type" value="Genomic_DNA"/>
</dbReference>
<dbReference type="Proteomes" id="UP000092600">
    <property type="component" value="Unassembled WGS sequence"/>
</dbReference>
<comment type="caution">
    <text evidence="1">The sequence shown here is derived from an EMBL/GenBank/DDBJ whole genome shotgun (WGS) entry which is preliminary data.</text>
</comment>
<proteinExistence type="predicted"/>